<dbReference type="GO" id="GO:0020037">
    <property type="term" value="F:heme binding"/>
    <property type="evidence" value="ECO:0007669"/>
    <property type="project" value="InterPro"/>
</dbReference>
<evidence type="ECO:0000256" key="4">
    <source>
        <dbReference type="ARBA" id="ARBA00023002"/>
    </source>
</evidence>
<evidence type="ECO:0000256" key="7">
    <source>
        <dbReference type="SAM" id="Phobius"/>
    </source>
</evidence>
<reference evidence="9" key="1">
    <citation type="submission" date="2012-06" db="EMBL/GenBank/DDBJ databases">
        <title>The genome sequence of Coniosporium apollinis CBS 100218.</title>
        <authorList>
            <consortium name="The Broad Institute Genome Sequencing Platform"/>
            <person name="Cuomo C."/>
            <person name="Gorbushina A."/>
            <person name="Noack S."/>
            <person name="Walker B."/>
            <person name="Young S.K."/>
            <person name="Zeng Q."/>
            <person name="Gargeya S."/>
            <person name="Fitzgerald M."/>
            <person name="Haas B."/>
            <person name="Abouelleil A."/>
            <person name="Alvarado L."/>
            <person name="Arachchi H.M."/>
            <person name="Berlin A.M."/>
            <person name="Chapman S.B."/>
            <person name="Goldberg J."/>
            <person name="Griggs A."/>
            <person name="Gujja S."/>
            <person name="Hansen M."/>
            <person name="Howarth C."/>
            <person name="Imamovic A."/>
            <person name="Larimer J."/>
            <person name="McCowan C."/>
            <person name="Montmayeur A."/>
            <person name="Murphy C."/>
            <person name="Neiman D."/>
            <person name="Pearson M."/>
            <person name="Priest M."/>
            <person name="Roberts A."/>
            <person name="Saif S."/>
            <person name="Shea T."/>
            <person name="Sisk P."/>
            <person name="Sykes S."/>
            <person name="Wortman J."/>
            <person name="Nusbaum C."/>
            <person name="Birren B."/>
        </authorList>
    </citation>
    <scope>NUCLEOTIDE SEQUENCE [LARGE SCALE GENOMIC DNA]</scope>
    <source>
        <strain evidence="9">CBS 100218</strain>
    </source>
</reference>
<organism evidence="8 9">
    <name type="scientific">Coniosporium apollinis (strain CBS 100218)</name>
    <name type="common">Rock-inhabiting black yeast</name>
    <dbReference type="NCBI Taxonomy" id="1168221"/>
    <lineage>
        <taxon>Eukaryota</taxon>
        <taxon>Fungi</taxon>
        <taxon>Dikarya</taxon>
        <taxon>Ascomycota</taxon>
        <taxon>Pezizomycotina</taxon>
        <taxon>Dothideomycetes</taxon>
        <taxon>Dothideomycetes incertae sedis</taxon>
        <taxon>Coniosporium</taxon>
    </lineage>
</organism>
<dbReference type="InterPro" id="IPR036396">
    <property type="entry name" value="Cyt_P450_sf"/>
</dbReference>
<dbReference type="GeneID" id="19904420"/>
<dbReference type="GO" id="GO:0016705">
    <property type="term" value="F:oxidoreductase activity, acting on paired donors, with incorporation or reduction of molecular oxygen"/>
    <property type="evidence" value="ECO:0007669"/>
    <property type="project" value="InterPro"/>
</dbReference>
<dbReference type="Pfam" id="PF00067">
    <property type="entry name" value="p450"/>
    <property type="match status" value="1"/>
</dbReference>
<dbReference type="Proteomes" id="UP000016924">
    <property type="component" value="Unassembled WGS sequence"/>
</dbReference>
<dbReference type="EMBL" id="JH767592">
    <property type="protein sequence ID" value="EON67963.1"/>
    <property type="molecule type" value="Genomic_DNA"/>
</dbReference>
<keyword evidence="4" id="KW-0560">Oxidoreductase</keyword>
<evidence type="ECO:0000256" key="3">
    <source>
        <dbReference type="ARBA" id="ARBA00022723"/>
    </source>
</evidence>
<comment type="cofactor">
    <cofactor evidence="1">
        <name>heme</name>
        <dbReference type="ChEBI" id="CHEBI:30413"/>
    </cofactor>
</comment>
<dbReference type="AlphaFoldDB" id="R7Z1J4"/>
<dbReference type="InterPro" id="IPR050121">
    <property type="entry name" value="Cytochrome_P450_monoxygenase"/>
</dbReference>
<dbReference type="eggNOG" id="KOG0158">
    <property type="taxonomic scope" value="Eukaryota"/>
</dbReference>
<feature type="transmembrane region" description="Helical" evidence="7">
    <location>
        <begin position="63"/>
        <end position="88"/>
    </location>
</feature>
<sequence length="359" mass="41291">MIDLDSLAAHGAAFFAGVALHIFLFRVGEWDLAATKLLVSFVTLCFASVAGLVYWLPARYPTYNVAFGTASGLALYFILGLLLSMLVYRGFFHHLNRFPGPFVARLSNLYPTMLSAKKFHLYEEVQRLHQQYGDFVRLGPSELSVIHPGAVSAIHSPKSTCSKGPWYNVLHPMVSLQTIRSKPEHVRRRKVWDPLRDYEPRVTRYTTQLLARIEERKGKPMNVTDWFNFYSFDVMGDLAFGKSFGMLEQGVKHYFMISLHEFMKNIGLFSHMLWLLPIFKATPILNSESNKFWRWVNAQVDERRKMKPDRPDVFSWLLEDHEACERPSAQDELNLIGDAYTIAVAGRLVFTFNTFNSTF</sequence>
<accession>R7Z1J4</accession>
<keyword evidence="7" id="KW-0812">Transmembrane</keyword>
<dbReference type="RefSeq" id="XP_007783280.1">
    <property type="nucleotide sequence ID" value="XM_007785090.1"/>
</dbReference>
<gene>
    <name evidence="8" type="ORF">W97_07109</name>
</gene>
<feature type="transmembrane region" description="Helical" evidence="7">
    <location>
        <begin position="6"/>
        <end position="25"/>
    </location>
</feature>
<dbReference type="STRING" id="1168221.R7Z1J4"/>
<dbReference type="PANTHER" id="PTHR24305">
    <property type="entry name" value="CYTOCHROME P450"/>
    <property type="match status" value="1"/>
</dbReference>
<dbReference type="HOGENOM" id="CLU_001570_14_10_1"/>
<keyword evidence="3" id="KW-0479">Metal-binding</keyword>
<protein>
    <recommendedName>
        <fullName evidence="10">Cytochrome P450</fullName>
    </recommendedName>
</protein>
<keyword evidence="9" id="KW-1185">Reference proteome</keyword>
<evidence type="ECO:0000256" key="1">
    <source>
        <dbReference type="ARBA" id="ARBA00001971"/>
    </source>
</evidence>
<dbReference type="Gene3D" id="1.10.630.10">
    <property type="entry name" value="Cytochrome P450"/>
    <property type="match status" value="1"/>
</dbReference>
<proteinExistence type="inferred from homology"/>
<dbReference type="OMA" id="DHEACER"/>
<evidence type="ECO:0000256" key="6">
    <source>
        <dbReference type="ARBA" id="ARBA00023033"/>
    </source>
</evidence>
<name>R7Z1J4_CONA1</name>
<comment type="similarity">
    <text evidence="2">Belongs to the cytochrome P450 family.</text>
</comment>
<keyword evidence="6" id="KW-0503">Monooxygenase</keyword>
<dbReference type="OrthoDB" id="6692864at2759"/>
<evidence type="ECO:0000313" key="9">
    <source>
        <dbReference type="Proteomes" id="UP000016924"/>
    </source>
</evidence>
<dbReference type="GO" id="GO:0005506">
    <property type="term" value="F:iron ion binding"/>
    <property type="evidence" value="ECO:0007669"/>
    <property type="project" value="InterPro"/>
</dbReference>
<feature type="transmembrane region" description="Helical" evidence="7">
    <location>
        <begin position="37"/>
        <end position="57"/>
    </location>
</feature>
<evidence type="ECO:0008006" key="10">
    <source>
        <dbReference type="Google" id="ProtNLM"/>
    </source>
</evidence>
<dbReference type="SUPFAM" id="SSF48264">
    <property type="entry name" value="Cytochrome P450"/>
    <property type="match status" value="1"/>
</dbReference>
<keyword evidence="7" id="KW-1133">Transmembrane helix</keyword>
<evidence type="ECO:0000256" key="2">
    <source>
        <dbReference type="ARBA" id="ARBA00010617"/>
    </source>
</evidence>
<dbReference type="GO" id="GO:0004497">
    <property type="term" value="F:monooxygenase activity"/>
    <property type="evidence" value="ECO:0007669"/>
    <property type="project" value="UniProtKB-KW"/>
</dbReference>
<keyword evidence="5" id="KW-0408">Iron</keyword>
<dbReference type="PANTHER" id="PTHR24305:SF187">
    <property type="entry name" value="P450, PUTATIVE (EUROFUNG)-RELATED"/>
    <property type="match status" value="1"/>
</dbReference>
<evidence type="ECO:0000256" key="5">
    <source>
        <dbReference type="ARBA" id="ARBA00023004"/>
    </source>
</evidence>
<dbReference type="InterPro" id="IPR001128">
    <property type="entry name" value="Cyt_P450"/>
</dbReference>
<evidence type="ECO:0000313" key="8">
    <source>
        <dbReference type="EMBL" id="EON67963.1"/>
    </source>
</evidence>
<keyword evidence="7" id="KW-0472">Membrane</keyword>